<name>A0A318ULN2_9SPHI</name>
<organism evidence="1 2">
    <name type="scientific">Pedobacter nutrimenti</name>
    <dbReference type="NCBI Taxonomy" id="1241337"/>
    <lineage>
        <taxon>Bacteria</taxon>
        <taxon>Pseudomonadati</taxon>
        <taxon>Bacteroidota</taxon>
        <taxon>Sphingobacteriia</taxon>
        <taxon>Sphingobacteriales</taxon>
        <taxon>Sphingobacteriaceae</taxon>
        <taxon>Pedobacter</taxon>
    </lineage>
</organism>
<comment type="caution">
    <text evidence="1">The sequence shown here is derived from an EMBL/GenBank/DDBJ whole genome shotgun (WGS) entry which is preliminary data.</text>
</comment>
<dbReference type="AlphaFoldDB" id="A0A318ULN2"/>
<accession>A0A318ULN2</accession>
<reference evidence="1 2" key="1">
    <citation type="submission" date="2018-06" db="EMBL/GenBank/DDBJ databases">
        <title>Genomic Encyclopedia of Archaeal and Bacterial Type Strains, Phase II (KMG-II): from individual species to whole genera.</title>
        <authorList>
            <person name="Goeker M."/>
        </authorList>
    </citation>
    <scope>NUCLEOTIDE SEQUENCE [LARGE SCALE GENOMIC DNA]</scope>
    <source>
        <strain evidence="1 2">DSM 27372</strain>
    </source>
</reference>
<sequence>MGTTFLFKNSFFAFIFRNIKTFCVLMGLFLLHHSSFAQVRVPVKIDTSQQKIKVLYNFINAYMQKDTINNEMWHPKYKNRKIHDYTMDWTWGEFTPRQISKRFDIELSELQCINDTLSYFKISTKSKSDKNQNSHCNVYKYYIVKIGDTYYLDNCKEYDSDRFRRYSTKNLEFYISPFYKIEKNKMEAASKVLDTMYSLLKRPNLKKPIAYYMCSSEEELNNLSNIVIWDGGLGGFTNIPEAYVVAINDNPIYTHEFIHAILGQGANCFFLQEGIASLYGGMNKGAISYQKGLEELREGYKTEKYSFDDLYFRKVKQQYSSSLTYTFAAVFCKYLIENYGLDYFYKLYYDPEITSNNFLEMLVKKTGKNKKQLKEAVEKLILKK</sequence>
<dbReference type="Proteomes" id="UP000248198">
    <property type="component" value="Unassembled WGS sequence"/>
</dbReference>
<proteinExistence type="predicted"/>
<protein>
    <recommendedName>
        <fullName evidence="3">Peptidase MA superfamily protein</fullName>
    </recommendedName>
</protein>
<dbReference type="EMBL" id="QKLU01000003">
    <property type="protein sequence ID" value="PYF74965.1"/>
    <property type="molecule type" value="Genomic_DNA"/>
</dbReference>
<evidence type="ECO:0000313" key="2">
    <source>
        <dbReference type="Proteomes" id="UP000248198"/>
    </source>
</evidence>
<evidence type="ECO:0008006" key="3">
    <source>
        <dbReference type="Google" id="ProtNLM"/>
    </source>
</evidence>
<gene>
    <name evidence="1" type="ORF">B0O44_103411</name>
</gene>
<evidence type="ECO:0000313" key="1">
    <source>
        <dbReference type="EMBL" id="PYF74965.1"/>
    </source>
</evidence>
<keyword evidence="2" id="KW-1185">Reference proteome</keyword>